<sequence length="125" mass="13639">MASGKAGKNKSAKGKVEAAQRQERPLQRGGSQKAAEPAKEAAAAPHPFLGRELRVELADRRVIVGTLIAYMGLGDLLLQNAVEQRRYADGEMSWRSLSLLAVPWRHVTALHRRLPGCEPIAYAEA</sequence>
<dbReference type="Gene3D" id="2.30.30.100">
    <property type="match status" value="1"/>
</dbReference>
<dbReference type="Proteomes" id="UP000284403">
    <property type="component" value="Unassembled WGS sequence"/>
</dbReference>
<dbReference type="GeneID" id="40313883"/>
<organism evidence="2 3">
    <name type="scientific">Trypanosoma conorhini</name>
    <dbReference type="NCBI Taxonomy" id="83891"/>
    <lineage>
        <taxon>Eukaryota</taxon>
        <taxon>Discoba</taxon>
        <taxon>Euglenozoa</taxon>
        <taxon>Kinetoplastea</taxon>
        <taxon>Metakinetoplastina</taxon>
        <taxon>Trypanosomatida</taxon>
        <taxon>Trypanosomatidae</taxon>
        <taxon>Trypanosoma</taxon>
    </lineage>
</organism>
<dbReference type="OrthoDB" id="368909at2759"/>
<accession>A0A3R7PM73</accession>
<feature type="compositionally biased region" description="Basic and acidic residues" evidence="1">
    <location>
        <begin position="14"/>
        <end position="26"/>
    </location>
</feature>
<gene>
    <name evidence="2" type="ORF">Tco025E_00272</name>
</gene>
<evidence type="ECO:0000313" key="2">
    <source>
        <dbReference type="EMBL" id="RNF27470.1"/>
    </source>
</evidence>
<evidence type="ECO:0000313" key="3">
    <source>
        <dbReference type="Proteomes" id="UP000284403"/>
    </source>
</evidence>
<keyword evidence="3" id="KW-1185">Reference proteome</keyword>
<proteinExistence type="predicted"/>
<dbReference type="RefSeq" id="XP_029232676.1">
    <property type="nucleotide sequence ID" value="XM_029367216.1"/>
</dbReference>
<dbReference type="EMBL" id="MKKU01000005">
    <property type="protein sequence ID" value="RNF27470.1"/>
    <property type="molecule type" value="Genomic_DNA"/>
</dbReference>
<name>A0A3R7PM73_9TRYP</name>
<feature type="region of interest" description="Disordered" evidence="1">
    <location>
        <begin position="1"/>
        <end position="43"/>
    </location>
</feature>
<reference evidence="2 3" key="1">
    <citation type="journal article" date="2018" name="BMC Genomics">
        <title>Genomic comparison of Trypanosoma conorhini and Trypanosoma rangeli to Trypanosoma cruzi strains of high and low virulence.</title>
        <authorList>
            <person name="Bradwell K.R."/>
            <person name="Koparde V.N."/>
            <person name="Matveyev A.V."/>
            <person name="Serrano M.G."/>
            <person name="Alves J.M."/>
            <person name="Parikh H."/>
            <person name="Huang B."/>
            <person name="Lee V."/>
            <person name="Espinosa-Alvarez O."/>
            <person name="Ortiz P.A."/>
            <person name="Costa-Martins A.G."/>
            <person name="Teixeira M.M."/>
            <person name="Buck G.A."/>
        </authorList>
    </citation>
    <scope>NUCLEOTIDE SEQUENCE [LARGE SCALE GENOMIC DNA]</scope>
    <source>
        <strain evidence="2 3">025E</strain>
    </source>
</reference>
<dbReference type="AlphaFoldDB" id="A0A3R7PM73"/>
<dbReference type="SUPFAM" id="SSF50182">
    <property type="entry name" value="Sm-like ribonucleoproteins"/>
    <property type="match status" value="1"/>
</dbReference>
<protein>
    <submittedName>
        <fullName evidence="2">Uncharacterized protein</fullName>
    </submittedName>
</protein>
<comment type="caution">
    <text evidence="2">The sequence shown here is derived from an EMBL/GenBank/DDBJ whole genome shotgun (WGS) entry which is preliminary data.</text>
</comment>
<evidence type="ECO:0000256" key="1">
    <source>
        <dbReference type="SAM" id="MobiDB-lite"/>
    </source>
</evidence>
<dbReference type="InterPro" id="IPR010920">
    <property type="entry name" value="LSM_dom_sf"/>
</dbReference>